<proteinExistence type="predicted"/>
<dbReference type="FunCoup" id="A0A6G9IDN7">
    <property type="interactions" value="146"/>
</dbReference>
<feature type="domain" description="Phosphatidic acid phosphatase type 2/haloperoxidase" evidence="5">
    <location>
        <begin position="55"/>
        <end position="171"/>
    </location>
</feature>
<evidence type="ECO:0000313" key="6">
    <source>
        <dbReference type="EMBL" id="QIQ21932.1"/>
    </source>
</evidence>
<evidence type="ECO:0000256" key="1">
    <source>
        <dbReference type="ARBA" id="ARBA00012374"/>
    </source>
</evidence>
<dbReference type="SUPFAM" id="SSF48317">
    <property type="entry name" value="Acid phosphatase/Vanadium-dependent haloperoxidase"/>
    <property type="match status" value="1"/>
</dbReference>
<gene>
    <name evidence="6" type="ORF">IPMB12_09725</name>
</gene>
<dbReference type="AlphaFoldDB" id="A0A6G9IDN7"/>
<dbReference type="InterPro" id="IPR036938">
    <property type="entry name" value="PAP2/HPO_sf"/>
</dbReference>
<dbReference type="SMART" id="SM00014">
    <property type="entry name" value="acidPPc"/>
    <property type="match status" value="1"/>
</dbReference>
<dbReference type="Proteomes" id="UP000501168">
    <property type="component" value="Chromosome"/>
</dbReference>
<dbReference type="CDD" id="cd03385">
    <property type="entry name" value="PAP2_BcrC_like"/>
    <property type="match status" value="1"/>
</dbReference>
<evidence type="ECO:0000256" key="4">
    <source>
        <dbReference type="SAM" id="Phobius"/>
    </source>
</evidence>
<dbReference type="InterPro" id="IPR033879">
    <property type="entry name" value="UPP_Pase"/>
</dbReference>
<evidence type="ECO:0000259" key="5">
    <source>
        <dbReference type="SMART" id="SM00014"/>
    </source>
</evidence>
<dbReference type="InParanoid" id="A0A6G9IDN7"/>
<feature type="transmembrane region" description="Helical" evidence="4">
    <location>
        <begin position="100"/>
        <end position="118"/>
    </location>
</feature>
<dbReference type="PANTHER" id="PTHR14969">
    <property type="entry name" value="SPHINGOSINE-1-PHOSPHATE PHOSPHOHYDROLASE"/>
    <property type="match status" value="1"/>
</dbReference>
<comment type="catalytic activity">
    <reaction evidence="3">
        <text>di-trans,octa-cis-undecaprenyl diphosphate + H2O = di-trans,octa-cis-undecaprenyl phosphate + phosphate + H(+)</text>
        <dbReference type="Rhea" id="RHEA:28094"/>
        <dbReference type="ChEBI" id="CHEBI:15377"/>
        <dbReference type="ChEBI" id="CHEBI:15378"/>
        <dbReference type="ChEBI" id="CHEBI:43474"/>
        <dbReference type="ChEBI" id="CHEBI:58405"/>
        <dbReference type="ChEBI" id="CHEBI:60392"/>
        <dbReference type="EC" id="3.6.1.27"/>
    </reaction>
</comment>
<feature type="transmembrane region" description="Helical" evidence="4">
    <location>
        <begin position="130"/>
        <end position="150"/>
    </location>
</feature>
<sequence>MLAQLNSELFLFINAAQNANVWMIQFAIFCANYLVYFCSAFTLFCWLRLPQYREVIVKITLTIGFTLLIASLMRMAVSSPRPFVEHIGTNFLRHSATNSLPSQHASFIFAMLFAMVFNRPLPTSVRYKSVLGLMILIAGLVGWSRIYLGVHWPKDILAAGMISLACACFIAKSWNKIEKPLMHSLLKVYRSLFSPIIKLGLIKY</sequence>
<dbReference type="Pfam" id="PF01569">
    <property type="entry name" value="PAP2"/>
    <property type="match status" value="1"/>
</dbReference>
<name>A0A6G9IDN7_9GAMM</name>
<dbReference type="RefSeq" id="WP_166917208.1">
    <property type="nucleotide sequence ID" value="NZ_CP050253.1"/>
</dbReference>
<organism evidence="6 7">
    <name type="scientific">Zophobihabitans entericus</name>
    <dbReference type="NCBI Taxonomy" id="1635327"/>
    <lineage>
        <taxon>Bacteria</taxon>
        <taxon>Pseudomonadati</taxon>
        <taxon>Pseudomonadota</taxon>
        <taxon>Gammaproteobacteria</taxon>
        <taxon>Orbales</taxon>
        <taxon>Orbaceae</taxon>
        <taxon>Zophobihabitans</taxon>
    </lineage>
</organism>
<reference evidence="6 7" key="1">
    <citation type="submission" date="2020-03" db="EMBL/GenBank/DDBJ databases">
        <title>Complete genome sequence of Orbus sp. IPMB12 (BCRC 80908).</title>
        <authorList>
            <person name="Lo W.-S."/>
            <person name="Chang T.-H."/>
            <person name="Kuo C.-H."/>
        </authorList>
    </citation>
    <scope>NUCLEOTIDE SEQUENCE [LARGE SCALE GENOMIC DNA]</scope>
    <source>
        <strain evidence="6 7">IPMB12</strain>
    </source>
</reference>
<dbReference type="KEGG" id="orb:IPMB12_09725"/>
<keyword evidence="7" id="KW-1185">Reference proteome</keyword>
<evidence type="ECO:0000256" key="2">
    <source>
        <dbReference type="ARBA" id="ARBA00032707"/>
    </source>
</evidence>
<feature type="transmembrane region" description="Helical" evidence="4">
    <location>
        <begin position="156"/>
        <end position="174"/>
    </location>
</feature>
<keyword evidence="4" id="KW-0812">Transmembrane</keyword>
<dbReference type="EC" id="3.6.1.27" evidence="1"/>
<evidence type="ECO:0000313" key="7">
    <source>
        <dbReference type="Proteomes" id="UP000501168"/>
    </source>
</evidence>
<dbReference type="InterPro" id="IPR000326">
    <property type="entry name" value="PAP2/HPO"/>
</dbReference>
<protein>
    <recommendedName>
        <fullName evidence="1">undecaprenyl-diphosphate phosphatase</fullName>
        <ecNumber evidence="1">3.6.1.27</ecNumber>
    </recommendedName>
    <alternativeName>
        <fullName evidence="2">Undecaprenyl pyrophosphate phosphatase</fullName>
    </alternativeName>
</protein>
<evidence type="ECO:0000256" key="3">
    <source>
        <dbReference type="ARBA" id="ARBA00047594"/>
    </source>
</evidence>
<dbReference type="PANTHER" id="PTHR14969:SF13">
    <property type="entry name" value="AT30094P"/>
    <property type="match status" value="1"/>
</dbReference>
<feature type="transmembrane region" description="Helical" evidence="4">
    <location>
        <begin position="20"/>
        <end position="47"/>
    </location>
</feature>
<feature type="transmembrane region" description="Helical" evidence="4">
    <location>
        <begin position="59"/>
        <end position="77"/>
    </location>
</feature>
<keyword evidence="4" id="KW-1133">Transmembrane helix</keyword>
<dbReference type="EMBL" id="CP050253">
    <property type="protein sequence ID" value="QIQ21932.1"/>
    <property type="molecule type" value="Genomic_DNA"/>
</dbReference>
<keyword evidence="4" id="KW-0472">Membrane</keyword>
<dbReference type="GO" id="GO:0050380">
    <property type="term" value="F:undecaprenyl-diphosphatase activity"/>
    <property type="evidence" value="ECO:0007669"/>
    <property type="project" value="UniProtKB-EC"/>
</dbReference>
<dbReference type="GO" id="GO:0005886">
    <property type="term" value="C:plasma membrane"/>
    <property type="evidence" value="ECO:0007669"/>
    <property type="project" value="InterPro"/>
</dbReference>
<dbReference type="Gene3D" id="1.20.144.10">
    <property type="entry name" value="Phosphatidic acid phosphatase type 2/haloperoxidase"/>
    <property type="match status" value="1"/>
</dbReference>
<accession>A0A6G9IDN7</accession>